<proteinExistence type="inferred from homology"/>
<gene>
    <name evidence="7" type="ORF">HELGO_WM37012</name>
</gene>
<dbReference type="EMBL" id="CACVAQ010000164">
    <property type="protein sequence ID" value="CAA6810336.1"/>
    <property type="molecule type" value="Genomic_DNA"/>
</dbReference>
<dbReference type="InterPro" id="IPR027417">
    <property type="entry name" value="P-loop_NTPase"/>
</dbReference>
<feature type="domain" description="ABC transporter" evidence="6">
    <location>
        <begin position="2"/>
        <end position="246"/>
    </location>
</feature>
<dbReference type="Pfam" id="PF00005">
    <property type="entry name" value="ABC_tran"/>
    <property type="match status" value="1"/>
</dbReference>
<dbReference type="PROSITE" id="PS50893">
    <property type="entry name" value="ABC_TRANSPORTER_2"/>
    <property type="match status" value="1"/>
</dbReference>
<evidence type="ECO:0000256" key="5">
    <source>
        <dbReference type="ARBA" id="ARBA00022840"/>
    </source>
</evidence>
<evidence type="ECO:0000256" key="3">
    <source>
        <dbReference type="ARBA" id="ARBA00022458"/>
    </source>
</evidence>
<dbReference type="AlphaFoldDB" id="A0A6S6T617"/>
<name>A0A6S6T617_9BACT</name>
<evidence type="ECO:0000259" key="6">
    <source>
        <dbReference type="PROSITE" id="PS50893"/>
    </source>
</evidence>
<organism evidence="7">
    <name type="scientific">uncultured Aureispira sp</name>
    <dbReference type="NCBI Taxonomy" id="1331704"/>
    <lineage>
        <taxon>Bacteria</taxon>
        <taxon>Pseudomonadati</taxon>
        <taxon>Bacteroidota</taxon>
        <taxon>Saprospiria</taxon>
        <taxon>Saprospirales</taxon>
        <taxon>Saprospiraceae</taxon>
        <taxon>Aureispira</taxon>
        <taxon>environmental samples</taxon>
    </lineage>
</organism>
<dbReference type="InterPro" id="IPR003439">
    <property type="entry name" value="ABC_transporter-like_ATP-bd"/>
</dbReference>
<evidence type="ECO:0000256" key="4">
    <source>
        <dbReference type="ARBA" id="ARBA00022741"/>
    </source>
</evidence>
<comment type="similarity">
    <text evidence="1">Belongs to the ABC transporter superfamily.</text>
</comment>
<sequence>MIQVEQLSKQYKLTKKQQQELQSKTNSIFAVNDVSFVCKPGRVFSLLGPNGAGKTTTLRMIATILKPSKGDVLVSGHSVLNESVEVRRKIGFLTGSTNLYDRLTPEEIVKYFADLYGMSKPDFKARKEQLFEQLGIHDFLKKRIGQLSTGMKQKVSIARSMIHDPQVVIFDEPTSGLDVITANNIIELIRNCKKEGKTVIFSSHIMSEVDLLCDDLAVISKGKLIYNNTMEAYRQISTNQSLTETFIQLVQQNQAQ</sequence>
<keyword evidence="4" id="KW-0547">Nucleotide-binding</keyword>
<reference evidence="7" key="1">
    <citation type="submission" date="2020-01" db="EMBL/GenBank/DDBJ databases">
        <authorList>
            <person name="Meier V. D."/>
            <person name="Meier V D."/>
        </authorList>
    </citation>
    <scope>NUCLEOTIDE SEQUENCE</scope>
    <source>
        <strain evidence="7">HLG_WM_MAG_10</strain>
    </source>
</reference>
<protein>
    <submittedName>
        <fullName evidence="7">ABC transporter ATP-binding protein</fullName>
    </submittedName>
</protein>
<dbReference type="PANTHER" id="PTHR42711:SF5">
    <property type="entry name" value="ABC TRANSPORTER ATP-BINDING PROTEIN NATA"/>
    <property type="match status" value="1"/>
</dbReference>
<dbReference type="PANTHER" id="PTHR42711">
    <property type="entry name" value="ABC TRANSPORTER ATP-BINDING PROTEIN"/>
    <property type="match status" value="1"/>
</dbReference>
<dbReference type="GO" id="GO:0005524">
    <property type="term" value="F:ATP binding"/>
    <property type="evidence" value="ECO:0007669"/>
    <property type="project" value="UniProtKB-KW"/>
</dbReference>
<dbReference type="InterPro" id="IPR003593">
    <property type="entry name" value="AAA+_ATPase"/>
</dbReference>
<keyword evidence="5 7" id="KW-0067">ATP-binding</keyword>
<evidence type="ECO:0000256" key="2">
    <source>
        <dbReference type="ARBA" id="ARBA00022448"/>
    </source>
</evidence>
<evidence type="ECO:0000256" key="1">
    <source>
        <dbReference type="ARBA" id="ARBA00005417"/>
    </source>
</evidence>
<dbReference type="Gene3D" id="3.40.50.300">
    <property type="entry name" value="P-loop containing nucleotide triphosphate hydrolases"/>
    <property type="match status" value="1"/>
</dbReference>
<keyword evidence="2" id="KW-0813">Transport</keyword>
<accession>A0A6S6T617</accession>
<dbReference type="GO" id="GO:0016887">
    <property type="term" value="F:ATP hydrolysis activity"/>
    <property type="evidence" value="ECO:0007669"/>
    <property type="project" value="InterPro"/>
</dbReference>
<dbReference type="SUPFAM" id="SSF52540">
    <property type="entry name" value="P-loop containing nucleoside triphosphate hydrolases"/>
    <property type="match status" value="1"/>
</dbReference>
<dbReference type="SMART" id="SM00382">
    <property type="entry name" value="AAA"/>
    <property type="match status" value="1"/>
</dbReference>
<keyword evidence="3" id="KW-0536">Nodulation</keyword>
<evidence type="ECO:0000313" key="7">
    <source>
        <dbReference type="EMBL" id="CAA6810336.1"/>
    </source>
</evidence>
<dbReference type="InterPro" id="IPR050763">
    <property type="entry name" value="ABC_transporter_ATP-binding"/>
</dbReference>